<dbReference type="STRING" id="234267.Acid_1895"/>
<dbReference type="InParanoid" id="Q027C8"/>
<name>Q027C8_SOLUE</name>
<accession>Q027C8</accession>
<evidence type="ECO:0000313" key="1">
    <source>
        <dbReference type="EMBL" id="ABJ82885.1"/>
    </source>
</evidence>
<dbReference type="InterPro" id="IPR017801">
    <property type="entry name" value="DUF3738"/>
</dbReference>
<dbReference type="KEGG" id="sus:Acid_1895"/>
<protein>
    <submittedName>
        <fullName evidence="1">Uncharacterized protein</fullName>
    </submittedName>
</protein>
<gene>
    <name evidence="1" type="ordered locus">Acid_1895</name>
</gene>
<organism evidence="1">
    <name type="scientific">Solibacter usitatus (strain Ellin6076)</name>
    <dbReference type="NCBI Taxonomy" id="234267"/>
    <lineage>
        <taxon>Bacteria</taxon>
        <taxon>Pseudomonadati</taxon>
        <taxon>Acidobacteriota</taxon>
        <taxon>Terriglobia</taxon>
        <taxon>Bryobacterales</taxon>
        <taxon>Solibacteraceae</taxon>
        <taxon>Candidatus Solibacter</taxon>
    </lineage>
</organism>
<dbReference type="NCBIfam" id="TIGR03435">
    <property type="entry name" value="Soli_TIGR03435"/>
    <property type="match status" value="1"/>
</dbReference>
<proteinExistence type="predicted"/>
<dbReference type="HOGENOM" id="CLU_079080_0_0_0"/>
<dbReference type="Pfam" id="PF12543">
    <property type="entry name" value="DUF3738"/>
    <property type="match status" value="1"/>
</dbReference>
<dbReference type="EMBL" id="CP000473">
    <property type="protein sequence ID" value="ABJ82885.1"/>
    <property type="molecule type" value="Genomic_DNA"/>
</dbReference>
<dbReference type="OrthoDB" id="113385at2"/>
<sequence precursor="true">MLSATAIALILPVSIGILVGQSQPQAFDVASIKAAAIPIEHEGGNRSRIEHTPTSLSMRNVNLAECVQWAYGVAPFQISQAHPISESYDVLAKTSFPVPVSQLRQMLQNLLTKRFNLAVHRESRMLPVYELVVAKGGAKLPPPNAAAGAPVRAAESLPRVRNDSFLFTDASLPEFARMLSQLRGIELPVIDRTGITGNFDIVLKSAPGLAREGDTAGLFALLTAQLGLKLVSAKAPTEVIVIDHAEKPSPN</sequence>
<dbReference type="eggNOG" id="COG4219">
    <property type="taxonomic scope" value="Bacteria"/>
</dbReference>
<reference evidence="1" key="1">
    <citation type="submission" date="2006-10" db="EMBL/GenBank/DDBJ databases">
        <title>Complete sequence of Solibacter usitatus Ellin6076.</title>
        <authorList>
            <consortium name="US DOE Joint Genome Institute"/>
            <person name="Copeland A."/>
            <person name="Lucas S."/>
            <person name="Lapidus A."/>
            <person name="Barry K."/>
            <person name="Detter J.C."/>
            <person name="Glavina del Rio T."/>
            <person name="Hammon N."/>
            <person name="Israni S."/>
            <person name="Dalin E."/>
            <person name="Tice H."/>
            <person name="Pitluck S."/>
            <person name="Thompson L.S."/>
            <person name="Brettin T."/>
            <person name="Bruce D."/>
            <person name="Han C."/>
            <person name="Tapia R."/>
            <person name="Gilna P."/>
            <person name="Schmutz J."/>
            <person name="Larimer F."/>
            <person name="Land M."/>
            <person name="Hauser L."/>
            <person name="Kyrpides N."/>
            <person name="Mikhailova N."/>
            <person name="Janssen P.H."/>
            <person name="Kuske C.R."/>
            <person name="Richardson P."/>
        </authorList>
    </citation>
    <scope>NUCLEOTIDE SEQUENCE</scope>
    <source>
        <strain evidence="1">Ellin6076</strain>
    </source>
</reference>
<dbReference type="AlphaFoldDB" id="Q027C8"/>